<dbReference type="PROSITE" id="PS51677">
    <property type="entry name" value="NODB"/>
    <property type="match status" value="1"/>
</dbReference>
<feature type="domain" description="NodB homology" evidence="1">
    <location>
        <begin position="46"/>
        <end position="123"/>
    </location>
</feature>
<accession>A0A928ZZC1</accession>
<gene>
    <name evidence="2" type="ORF">IQ260_26570</name>
</gene>
<dbReference type="Pfam" id="PF01522">
    <property type="entry name" value="Polysacc_deac_1"/>
    <property type="match status" value="1"/>
</dbReference>
<reference evidence="2" key="1">
    <citation type="submission" date="2020-10" db="EMBL/GenBank/DDBJ databases">
        <authorList>
            <person name="Castelo-Branco R."/>
            <person name="Eusebio N."/>
            <person name="Adriana R."/>
            <person name="Vieira A."/>
            <person name="Brugerolle De Fraissinette N."/>
            <person name="Rezende De Castro R."/>
            <person name="Schneider M.P."/>
            <person name="Vasconcelos V."/>
            <person name="Leao P.N."/>
        </authorList>
    </citation>
    <scope>NUCLEOTIDE SEQUENCE</scope>
    <source>
        <strain evidence="2">LEGE 11479</strain>
    </source>
</reference>
<evidence type="ECO:0000259" key="1">
    <source>
        <dbReference type="PROSITE" id="PS51677"/>
    </source>
</evidence>
<proteinExistence type="predicted"/>
<dbReference type="InterPro" id="IPR011330">
    <property type="entry name" value="Glyco_hydro/deAcase_b/a-brl"/>
</dbReference>
<keyword evidence="3" id="KW-1185">Reference proteome</keyword>
<dbReference type="RefSeq" id="WP_193996092.1">
    <property type="nucleotide sequence ID" value="NZ_JADEXP010000391.1"/>
</dbReference>
<dbReference type="InterPro" id="IPR050248">
    <property type="entry name" value="Polysacc_deacetylase_ArnD"/>
</dbReference>
<dbReference type="GO" id="GO:0005975">
    <property type="term" value="P:carbohydrate metabolic process"/>
    <property type="evidence" value="ECO:0007669"/>
    <property type="project" value="InterPro"/>
</dbReference>
<evidence type="ECO:0000313" key="2">
    <source>
        <dbReference type="EMBL" id="MBE9070210.1"/>
    </source>
</evidence>
<dbReference type="EMBL" id="JADEXP010000391">
    <property type="protein sequence ID" value="MBE9070210.1"/>
    <property type="molecule type" value="Genomic_DNA"/>
</dbReference>
<comment type="caution">
    <text evidence="2">The sequence shown here is derived from an EMBL/GenBank/DDBJ whole genome shotgun (WGS) entry which is preliminary data.</text>
</comment>
<sequence>MNYLLVSLFIFGALLFLIRFSLNWLATSYKFQLFGKMITRISTHEKALALTYDDGPNPPYTEGLLDVLREFDAKATFFTIGENVENNLETTRRIVAEGHELGNHSYSHKKLVDTSLNIICSEI</sequence>
<protein>
    <submittedName>
        <fullName evidence="2">Polysaccharide deacetylase family protein</fullName>
    </submittedName>
</protein>
<dbReference type="Gene3D" id="3.20.20.370">
    <property type="entry name" value="Glycoside hydrolase/deacetylase"/>
    <property type="match status" value="1"/>
</dbReference>
<dbReference type="SUPFAM" id="SSF88713">
    <property type="entry name" value="Glycoside hydrolase/deacetylase"/>
    <property type="match status" value="1"/>
</dbReference>
<name>A0A928ZZC1_LEPEC</name>
<dbReference type="PANTHER" id="PTHR10587">
    <property type="entry name" value="GLYCOSYL TRANSFERASE-RELATED"/>
    <property type="match status" value="1"/>
</dbReference>
<dbReference type="AlphaFoldDB" id="A0A928ZZC1"/>
<organism evidence="2 3">
    <name type="scientific">Leptolyngbya cf. ectocarpi LEGE 11479</name>
    <dbReference type="NCBI Taxonomy" id="1828722"/>
    <lineage>
        <taxon>Bacteria</taxon>
        <taxon>Bacillati</taxon>
        <taxon>Cyanobacteriota</taxon>
        <taxon>Cyanophyceae</taxon>
        <taxon>Leptolyngbyales</taxon>
        <taxon>Leptolyngbyaceae</taxon>
        <taxon>Leptolyngbya group</taxon>
        <taxon>Leptolyngbya</taxon>
    </lineage>
</organism>
<dbReference type="GO" id="GO:0016810">
    <property type="term" value="F:hydrolase activity, acting on carbon-nitrogen (but not peptide) bonds"/>
    <property type="evidence" value="ECO:0007669"/>
    <property type="project" value="InterPro"/>
</dbReference>
<evidence type="ECO:0000313" key="3">
    <source>
        <dbReference type="Proteomes" id="UP000615026"/>
    </source>
</evidence>
<feature type="non-terminal residue" evidence="2">
    <location>
        <position position="123"/>
    </location>
</feature>
<dbReference type="InterPro" id="IPR002509">
    <property type="entry name" value="NODB_dom"/>
</dbReference>
<dbReference type="Proteomes" id="UP000615026">
    <property type="component" value="Unassembled WGS sequence"/>
</dbReference>